<dbReference type="EMBL" id="BKCJ010194756">
    <property type="protein sequence ID" value="GEY62638.1"/>
    <property type="molecule type" value="Genomic_DNA"/>
</dbReference>
<dbReference type="GO" id="GO:0097157">
    <property type="term" value="F:pre-mRNA intronic binding"/>
    <property type="evidence" value="ECO:0007669"/>
    <property type="project" value="TreeGrafter"/>
</dbReference>
<dbReference type="GO" id="GO:0000244">
    <property type="term" value="P:spliceosomal tri-snRNP complex assembly"/>
    <property type="evidence" value="ECO:0007669"/>
    <property type="project" value="TreeGrafter"/>
</dbReference>
<dbReference type="GO" id="GO:0005682">
    <property type="term" value="C:U5 snRNP"/>
    <property type="evidence" value="ECO:0007669"/>
    <property type="project" value="TreeGrafter"/>
</dbReference>
<dbReference type="GO" id="GO:0017070">
    <property type="term" value="F:U6 snRNA binding"/>
    <property type="evidence" value="ECO:0007669"/>
    <property type="project" value="TreeGrafter"/>
</dbReference>
<dbReference type="PANTHER" id="PTHR11140:SF0">
    <property type="entry name" value="PRE-MRNA-PROCESSING-SPLICING FACTOR 8"/>
    <property type="match status" value="1"/>
</dbReference>
<evidence type="ECO:0000259" key="2">
    <source>
        <dbReference type="Pfam" id="PF08083"/>
    </source>
</evidence>
<dbReference type="AlphaFoldDB" id="A0A699HR38"/>
<dbReference type="GO" id="GO:0071013">
    <property type="term" value="C:catalytic step 2 spliceosome"/>
    <property type="evidence" value="ECO:0007669"/>
    <property type="project" value="TreeGrafter"/>
</dbReference>
<evidence type="ECO:0000256" key="1">
    <source>
        <dbReference type="SAM" id="MobiDB-lite"/>
    </source>
</evidence>
<accession>A0A699HR38</accession>
<gene>
    <name evidence="3" type="ORF">Tci_434612</name>
</gene>
<protein>
    <submittedName>
        <fullName evidence="3">Pre-mRNA-processing-splicing factor 8A</fullName>
    </submittedName>
</protein>
<dbReference type="Pfam" id="PF08083">
    <property type="entry name" value="PROCN"/>
    <property type="match status" value="1"/>
</dbReference>
<organism evidence="3">
    <name type="scientific">Tanacetum cinerariifolium</name>
    <name type="common">Dalmatian daisy</name>
    <name type="synonym">Chrysanthemum cinerariifolium</name>
    <dbReference type="NCBI Taxonomy" id="118510"/>
    <lineage>
        <taxon>Eukaryota</taxon>
        <taxon>Viridiplantae</taxon>
        <taxon>Streptophyta</taxon>
        <taxon>Embryophyta</taxon>
        <taxon>Tracheophyta</taxon>
        <taxon>Spermatophyta</taxon>
        <taxon>Magnoliopsida</taxon>
        <taxon>eudicotyledons</taxon>
        <taxon>Gunneridae</taxon>
        <taxon>Pentapetalae</taxon>
        <taxon>asterids</taxon>
        <taxon>campanulids</taxon>
        <taxon>Asterales</taxon>
        <taxon>Asteraceae</taxon>
        <taxon>Asteroideae</taxon>
        <taxon>Anthemideae</taxon>
        <taxon>Anthemidinae</taxon>
        <taxon>Tanacetum</taxon>
    </lineage>
</organism>
<comment type="caution">
    <text evidence="3">The sequence shown here is derived from an EMBL/GenBank/DDBJ whole genome shotgun (WGS) entry which is preliminary data.</text>
</comment>
<name>A0A699HR38_TANCI</name>
<proteinExistence type="predicted"/>
<feature type="compositionally biased region" description="Low complexity" evidence="1">
    <location>
        <begin position="1"/>
        <end position="16"/>
    </location>
</feature>
<evidence type="ECO:0000313" key="3">
    <source>
        <dbReference type="EMBL" id="GEY62638.1"/>
    </source>
</evidence>
<dbReference type="InterPro" id="IPR012592">
    <property type="entry name" value="PROCN"/>
</dbReference>
<reference evidence="3" key="1">
    <citation type="journal article" date="2019" name="Sci. Rep.">
        <title>Draft genome of Tanacetum cinerariifolium, the natural source of mosquito coil.</title>
        <authorList>
            <person name="Yamashiro T."/>
            <person name="Shiraishi A."/>
            <person name="Satake H."/>
            <person name="Nakayama K."/>
        </authorList>
    </citation>
    <scope>NUCLEOTIDE SEQUENCE</scope>
</reference>
<dbReference type="GO" id="GO:0030619">
    <property type="term" value="F:U1 snRNA binding"/>
    <property type="evidence" value="ECO:0007669"/>
    <property type="project" value="TreeGrafter"/>
</dbReference>
<feature type="region of interest" description="Disordered" evidence="1">
    <location>
        <begin position="1"/>
        <end position="27"/>
    </location>
</feature>
<sequence>MVTRTSATSSSSSTSSKQVPGLPVPIKNMIPRSVKSETDWWTNVAHCNRERICRGATLYKTLLEEL</sequence>
<feature type="domain" description="PROCN" evidence="2">
    <location>
        <begin position="17"/>
        <end position="63"/>
    </location>
</feature>
<dbReference type="GO" id="GO:0030620">
    <property type="term" value="F:U2 snRNA binding"/>
    <property type="evidence" value="ECO:0007669"/>
    <property type="project" value="TreeGrafter"/>
</dbReference>
<dbReference type="InterPro" id="IPR027652">
    <property type="entry name" value="PRP8"/>
</dbReference>
<dbReference type="GO" id="GO:0030623">
    <property type="term" value="F:U5 snRNA binding"/>
    <property type="evidence" value="ECO:0007669"/>
    <property type="project" value="TreeGrafter"/>
</dbReference>
<dbReference type="PANTHER" id="PTHR11140">
    <property type="entry name" value="PRE-MRNA SPLICING FACTOR PRP8"/>
    <property type="match status" value="1"/>
</dbReference>